<dbReference type="EMBL" id="SLXK01000025">
    <property type="protein sequence ID" value="TCP24466.1"/>
    <property type="molecule type" value="Genomic_DNA"/>
</dbReference>
<keyword evidence="2" id="KW-1185">Reference proteome</keyword>
<dbReference type="RefSeq" id="WP_243647105.1">
    <property type="nucleotide sequence ID" value="NZ_SLXK01000025.1"/>
</dbReference>
<evidence type="ECO:0000313" key="1">
    <source>
        <dbReference type="EMBL" id="TCP24466.1"/>
    </source>
</evidence>
<sequence>MECMNCGGTYDVIDFYIGEEKMILCADCRHKLVAITSKHKQGNKAGRPSLGETKKVSLTLSEDDWEWIDEKAKGNRSKLLRYLIGQEQSSEGRWSNDACLGYAILAAEKLGYSEKKVQELVVAIYGEFDRKSIGEAKDTYNQSSY</sequence>
<evidence type="ECO:0000313" key="2">
    <source>
        <dbReference type="Proteomes" id="UP000295416"/>
    </source>
</evidence>
<gene>
    <name evidence="1" type="ORF">EV207_12526</name>
</gene>
<protein>
    <submittedName>
        <fullName evidence="1">Uncharacterized protein</fullName>
    </submittedName>
</protein>
<dbReference type="AlphaFoldDB" id="A0A4V6NQI9"/>
<reference evidence="1 2" key="1">
    <citation type="submission" date="2019-03" db="EMBL/GenBank/DDBJ databases">
        <title>Genomic Encyclopedia of Type Strains, Phase IV (KMG-IV): sequencing the most valuable type-strain genomes for metagenomic binning, comparative biology and taxonomic classification.</title>
        <authorList>
            <person name="Goeker M."/>
        </authorList>
    </citation>
    <scope>NUCLEOTIDE SEQUENCE [LARGE SCALE GENOMIC DNA]</scope>
    <source>
        <strain evidence="1 2">DSM 19377</strain>
    </source>
</reference>
<name>A0A4V6NQI9_9BACL</name>
<organism evidence="1 2">
    <name type="scientific">Scopulibacillus darangshiensis</name>
    <dbReference type="NCBI Taxonomy" id="442528"/>
    <lineage>
        <taxon>Bacteria</taxon>
        <taxon>Bacillati</taxon>
        <taxon>Bacillota</taxon>
        <taxon>Bacilli</taxon>
        <taxon>Bacillales</taxon>
        <taxon>Sporolactobacillaceae</taxon>
        <taxon>Scopulibacillus</taxon>
    </lineage>
</organism>
<accession>A0A4V6NQI9</accession>
<dbReference type="Proteomes" id="UP000295416">
    <property type="component" value="Unassembled WGS sequence"/>
</dbReference>
<proteinExistence type="predicted"/>
<comment type="caution">
    <text evidence="1">The sequence shown here is derived from an EMBL/GenBank/DDBJ whole genome shotgun (WGS) entry which is preliminary data.</text>
</comment>